<comment type="caution">
    <text evidence="2">The sequence shown here is derived from an EMBL/GenBank/DDBJ whole genome shotgun (WGS) entry which is preliminary data.</text>
</comment>
<evidence type="ECO:0000313" key="2">
    <source>
        <dbReference type="EMBL" id="RJX37286.1"/>
    </source>
</evidence>
<feature type="transmembrane region" description="Helical" evidence="1">
    <location>
        <begin position="218"/>
        <end position="237"/>
    </location>
</feature>
<evidence type="ECO:0000313" key="3">
    <source>
        <dbReference type="Proteomes" id="UP000267798"/>
    </source>
</evidence>
<feature type="transmembrane region" description="Helical" evidence="1">
    <location>
        <begin position="59"/>
        <end position="76"/>
    </location>
</feature>
<feature type="transmembrane region" description="Helical" evidence="1">
    <location>
        <begin position="327"/>
        <end position="347"/>
    </location>
</feature>
<dbReference type="RefSeq" id="WP_120113840.1">
    <property type="nucleotide sequence ID" value="NZ_QXQB01000006.1"/>
</dbReference>
<accession>A0A3A6PC40</accession>
<dbReference type="AlphaFoldDB" id="A0A3A6PC40"/>
<keyword evidence="1" id="KW-1133">Transmembrane helix</keyword>
<feature type="transmembrane region" description="Helical" evidence="1">
    <location>
        <begin position="132"/>
        <end position="151"/>
    </location>
</feature>
<feature type="transmembrane region" description="Helical" evidence="1">
    <location>
        <begin position="21"/>
        <end position="39"/>
    </location>
</feature>
<keyword evidence="3" id="KW-1185">Reference proteome</keyword>
<feature type="transmembrane region" description="Helical" evidence="1">
    <location>
        <begin position="244"/>
        <end position="261"/>
    </location>
</feature>
<name>A0A3A6PC40_9BACL</name>
<feature type="transmembrane region" description="Helical" evidence="1">
    <location>
        <begin position="163"/>
        <end position="187"/>
    </location>
</feature>
<sequence>MEQKHENSHGHTVMRAEATLVQHYMTILLGTWLLLGIFVDGYAHRHDVLETFFTPWHAILYSGFIASACWMSGIVYRNRLRSGGTWMSCIPRGYGAGLCGVAIFLCGGLADMVWHTIFGIEKDTAALLSPSHLLLLVGSLLLLSAPYQAAVSEQGARRIGWRLFFPPFLSITLAAAAAGFFLMYTWMFHYNLPSAKSIEWLQNEYGLWLIAINNEHRGLSYILINTLLFMIPLFLLMKRWIVPIGTMTLFLVITTTLNSSLDGFRHYPVILIAGAAGIAGDLLYRWLRPYERTWSYRVVAGAVPLMLWSLYFLWMHMTAGIGWEVELWTGAIVQAMLASIAVSLLAISSPRSVSYA</sequence>
<evidence type="ECO:0000256" key="1">
    <source>
        <dbReference type="SAM" id="Phobius"/>
    </source>
</evidence>
<organism evidence="2 3">
    <name type="scientific">Paenibacillus pinisoli</name>
    <dbReference type="NCBI Taxonomy" id="1276110"/>
    <lineage>
        <taxon>Bacteria</taxon>
        <taxon>Bacillati</taxon>
        <taxon>Bacillota</taxon>
        <taxon>Bacilli</taxon>
        <taxon>Bacillales</taxon>
        <taxon>Paenibacillaceae</taxon>
        <taxon>Paenibacillus</taxon>
    </lineage>
</organism>
<dbReference type="OrthoDB" id="5241899at2"/>
<feature type="transmembrane region" description="Helical" evidence="1">
    <location>
        <begin position="294"/>
        <end position="315"/>
    </location>
</feature>
<protein>
    <submittedName>
        <fullName evidence="2">Uncharacterized protein</fullName>
    </submittedName>
</protein>
<dbReference type="EMBL" id="QXQB01000006">
    <property type="protein sequence ID" value="RJX37286.1"/>
    <property type="molecule type" value="Genomic_DNA"/>
</dbReference>
<feature type="transmembrane region" description="Helical" evidence="1">
    <location>
        <begin position="267"/>
        <end position="287"/>
    </location>
</feature>
<proteinExistence type="predicted"/>
<feature type="transmembrane region" description="Helical" evidence="1">
    <location>
        <begin position="97"/>
        <end position="120"/>
    </location>
</feature>
<gene>
    <name evidence="2" type="ORF">D3P09_23310</name>
</gene>
<keyword evidence="1" id="KW-0812">Transmembrane</keyword>
<keyword evidence="1" id="KW-0472">Membrane</keyword>
<dbReference type="Proteomes" id="UP000267798">
    <property type="component" value="Unassembled WGS sequence"/>
</dbReference>
<reference evidence="2 3" key="1">
    <citation type="submission" date="2018-09" db="EMBL/GenBank/DDBJ databases">
        <title>Paenibacillus aracenensis nov. sp. isolated from a cave in southern Spain.</title>
        <authorList>
            <person name="Jurado V."/>
            <person name="Gutierrez-Patricio S."/>
            <person name="Gonzalez-Pimentel J.L."/>
            <person name="Miller A.Z."/>
            <person name="Laiz L."/>
            <person name="Saiz-Jimenez C."/>
        </authorList>
    </citation>
    <scope>NUCLEOTIDE SEQUENCE [LARGE SCALE GENOMIC DNA]</scope>
    <source>
        <strain evidence="2 3">JCM 19203</strain>
    </source>
</reference>